<accession>A0A921HSA0</accession>
<comment type="caution">
    <text evidence="1">The sequence shown here is derived from an EMBL/GenBank/DDBJ whole genome shotgun (WGS) entry which is preliminary data.</text>
</comment>
<organism evidence="1 2">
    <name type="scientific">Companilactobacillus farciminis</name>
    <dbReference type="NCBI Taxonomy" id="1612"/>
    <lineage>
        <taxon>Bacteria</taxon>
        <taxon>Bacillati</taxon>
        <taxon>Bacillota</taxon>
        <taxon>Bacilli</taxon>
        <taxon>Lactobacillales</taxon>
        <taxon>Lactobacillaceae</taxon>
        <taxon>Companilactobacillus</taxon>
    </lineage>
</organism>
<reference evidence="1" key="2">
    <citation type="submission" date="2021-09" db="EMBL/GenBank/DDBJ databases">
        <authorList>
            <person name="Gilroy R."/>
        </authorList>
    </citation>
    <scope>NUCLEOTIDE SEQUENCE</scope>
    <source>
        <strain evidence="1">7886</strain>
    </source>
</reference>
<dbReference type="EMBL" id="DYWC01000112">
    <property type="protein sequence ID" value="HJF86793.1"/>
    <property type="molecule type" value="Genomic_DNA"/>
</dbReference>
<feature type="non-terminal residue" evidence="1">
    <location>
        <position position="1"/>
    </location>
</feature>
<proteinExistence type="predicted"/>
<dbReference type="Proteomes" id="UP000747013">
    <property type="component" value="Unassembled WGS sequence"/>
</dbReference>
<evidence type="ECO:0000313" key="2">
    <source>
        <dbReference type="Proteomes" id="UP000747013"/>
    </source>
</evidence>
<gene>
    <name evidence="1" type="ORF">K8V88_05065</name>
</gene>
<evidence type="ECO:0000313" key="1">
    <source>
        <dbReference type="EMBL" id="HJF86793.1"/>
    </source>
</evidence>
<name>A0A921HSA0_9LACO</name>
<protein>
    <submittedName>
        <fullName evidence="1">Uncharacterized protein</fullName>
    </submittedName>
</protein>
<dbReference type="AlphaFoldDB" id="A0A921HSA0"/>
<sequence>HKQLSLRTDYPRCHLILMEKNRVYQKYTQILHPLLLAKDQHPPDNLRMPDVFPYYNFGETLDGPFNYLRSTAILSTGNSLGVHNNLDLHLIGLWTN</sequence>
<reference evidence="1" key="1">
    <citation type="journal article" date="2021" name="PeerJ">
        <title>Extensive microbial diversity within the chicken gut microbiome revealed by metagenomics and culture.</title>
        <authorList>
            <person name="Gilroy R."/>
            <person name="Ravi A."/>
            <person name="Getino M."/>
            <person name="Pursley I."/>
            <person name="Horton D.L."/>
            <person name="Alikhan N.F."/>
            <person name="Baker D."/>
            <person name="Gharbi K."/>
            <person name="Hall N."/>
            <person name="Watson M."/>
            <person name="Adriaenssens E.M."/>
            <person name="Foster-Nyarko E."/>
            <person name="Jarju S."/>
            <person name="Secka A."/>
            <person name="Antonio M."/>
            <person name="Oren A."/>
            <person name="Chaudhuri R.R."/>
            <person name="La Ragione R."/>
            <person name="Hildebrand F."/>
            <person name="Pallen M.J."/>
        </authorList>
    </citation>
    <scope>NUCLEOTIDE SEQUENCE</scope>
    <source>
        <strain evidence="1">7886</strain>
    </source>
</reference>